<feature type="transmembrane region" description="Helical" evidence="6">
    <location>
        <begin position="81"/>
        <end position="104"/>
    </location>
</feature>
<dbReference type="Pfam" id="PF01943">
    <property type="entry name" value="Polysacc_synt"/>
    <property type="match status" value="1"/>
</dbReference>
<keyword evidence="2" id="KW-1003">Cell membrane</keyword>
<feature type="transmembrane region" description="Helical" evidence="6">
    <location>
        <begin position="301"/>
        <end position="322"/>
    </location>
</feature>
<evidence type="ECO:0000313" key="7">
    <source>
        <dbReference type="EMBL" id="OMD50350.1"/>
    </source>
</evidence>
<dbReference type="PANTHER" id="PTHR30250:SF11">
    <property type="entry name" value="O-ANTIGEN TRANSPORTER-RELATED"/>
    <property type="match status" value="1"/>
</dbReference>
<feature type="transmembrane region" description="Helical" evidence="6">
    <location>
        <begin position="375"/>
        <end position="394"/>
    </location>
</feature>
<sequence>MRMMKKASGKNFSWLFTGNLIYSLSQWGMVVLLAKLGSPAMVGQYVLALSITAPVILFANFQLRDFQATDANNQYSFQQYLTLRLLSMTAVFLLILAVTAFIPLSLNTLLVVWFVCAAKMVESVSDIYFGLFQRNEKMEYVGKSMILKGLSSVLVLGISVYLTQSIAAGALALALAWLGILLFYDMKNGAAMLHNGSAEGRPKKGRLVSLWKDFGKGERTTLKGLLLLVLPLGITATLDSLNSSIPRYFLQHIGGEEALGYYSAIAYIMMAGGTFVNAMTQASSPRLSRYYRDNLQRFKRLLLQIMGLCLLLGLAGLSAAYFMGEFLLSLLYSPDYAAYNNVFIIIMLASTIWYMTGCLSAALTVSRYIKLQIPVFLLTCVSIIASSFLLIPVYGATGAAWSICIGMGTRFVCSFALVLHALSRQAALAKQAEQREARIALGDIARG</sequence>
<proteinExistence type="predicted"/>
<dbReference type="InterPro" id="IPR050833">
    <property type="entry name" value="Poly_Biosynth_Transport"/>
</dbReference>
<keyword evidence="3 6" id="KW-0812">Transmembrane</keyword>
<evidence type="ECO:0000313" key="8">
    <source>
        <dbReference type="Proteomes" id="UP000187412"/>
    </source>
</evidence>
<evidence type="ECO:0000256" key="2">
    <source>
        <dbReference type="ARBA" id="ARBA00022475"/>
    </source>
</evidence>
<feature type="transmembrane region" description="Helical" evidence="6">
    <location>
        <begin position="400"/>
        <end position="422"/>
    </location>
</feature>
<evidence type="ECO:0000256" key="1">
    <source>
        <dbReference type="ARBA" id="ARBA00004651"/>
    </source>
</evidence>
<accession>A0ABX3HKQ3</accession>
<dbReference type="PANTHER" id="PTHR30250">
    <property type="entry name" value="PST FAMILY PREDICTED COLANIC ACID TRANSPORTER"/>
    <property type="match status" value="1"/>
</dbReference>
<feature type="transmembrane region" description="Helical" evidence="6">
    <location>
        <begin position="42"/>
        <end position="61"/>
    </location>
</feature>
<feature type="transmembrane region" description="Helical" evidence="6">
    <location>
        <begin position="12"/>
        <end position="36"/>
    </location>
</feature>
<evidence type="ECO:0000256" key="5">
    <source>
        <dbReference type="ARBA" id="ARBA00023136"/>
    </source>
</evidence>
<reference evidence="7 8" key="1">
    <citation type="submission" date="2016-10" db="EMBL/GenBank/DDBJ databases">
        <title>Paenibacillus species isolates.</title>
        <authorList>
            <person name="Beno S.M."/>
        </authorList>
    </citation>
    <scope>NUCLEOTIDE SEQUENCE [LARGE SCALE GENOMIC DNA]</scope>
    <source>
        <strain evidence="7 8">FSL H7-0744</strain>
    </source>
</reference>
<dbReference type="Proteomes" id="UP000187412">
    <property type="component" value="Unassembled WGS sequence"/>
</dbReference>
<feature type="transmembrane region" description="Helical" evidence="6">
    <location>
        <begin position="220"/>
        <end position="238"/>
    </location>
</feature>
<feature type="transmembrane region" description="Helical" evidence="6">
    <location>
        <begin position="144"/>
        <end position="162"/>
    </location>
</feature>
<organism evidence="7 8">
    <name type="scientific">Paenibacillus borealis</name>
    <dbReference type="NCBI Taxonomy" id="160799"/>
    <lineage>
        <taxon>Bacteria</taxon>
        <taxon>Bacillati</taxon>
        <taxon>Bacillota</taxon>
        <taxon>Bacilli</taxon>
        <taxon>Bacillales</taxon>
        <taxon>Paenibacillaceae</taxon>
        <taxon>Paenibacillus</taxon>
    </lineage>
</organism>
<feature type="transmembrane region" description="Helical" evidence="6">
    <location>
        <begin position="258"/>
        <end position="280"/>
    </location>
</feature>
<evidence type="ECO:0000256" key="6">
    <source>
        <dbReference type="SAM" id="Phobius"/>
    </source>
</evidence>
<feature type="transmembrane region" description="Helical" evidence="6">
    <location>
        <begin position="168"/>
        <end position="184"/>
    </location>
</feature>
<comment type="caution">
    <text evidence="7">The sequence shown here is derived from an EMBL/GenBank/DDBJ whole genome shotgun (WGS) entry which is preliminary data.</text>
</comment>
<keyword evidence="8" id="KW-1185">Reference proteome</keyword>
<feature type="transmembrane region" description="Helical" evidence="6">
    <location>
        <begin position="342"/>
        <end position="363"/>
    </location>
</feature>
<feature type="transmembrane region" description="Helical" evidence="6">
    <location>
        <begin position="110"/>
        <end position="132"/>
    </location>
</feature>
<name>A0ABX3HKQ3_PAEBO</name>
<gene>
    <name evidence="7" type="ORF">BSK56_07395</name>
</gene>
<evidence type="ECO:0000256" key="3">
    <source>
        <dbReference type="ARBA" id="ARBA00022692"/>
    </source>
</evidence>
<evidence type="ECO:0008006" key="9">
    <source>
        <dbReference type="Google" id="ProtNLM"/>
    </source>
</evidence>
<dbReference type="RefSeq" id="WP_076109977.1">
    <property type="nucleotide sequence ID" value="NZ_MPTB01000007.1"/>
</dbReference>
<keyword evidence="5 6" id="KW-0472">Membrane</keyword>
<keyword evidence="4 6" id="KW-1133">Transmembrane helix</keyword>
<dbReference type="InterPro" id="IPR002797">
    <property type="entry name" value="Polysacc_synth"/>
</dbReference>
<comment type="subcellular location">
    <subcellularLocation>
        <location evidence="1">Cell membrane</location>
        <topology evidence="1">Multi-pass membrane protein</topology>
    </subcellularLocation>
</comment>
<protein>
    <recommendedName>
        <fullName evidence="9">Polysaccharide biosynthesis protein</fullName>
    </recommendedName>
</protein>
<evidence type="ECO:0000256" key="4">
    <source>
        <dbReference type="ARBA" id="ARBA00022989"/>
    </source>
</evidence>
<dbReference type="EMBL" id="MPTB01000007">
    <property type="protein sequence ID" value="OMD50350.1"/>
    <property type="molecule type" value="Genomic_DNA"/>
</dbReference>